<dbReference type="AlphaFoldDB" id="A0A840L928"/>
<keyword evidence="3" id="KW-1185">Reference proteome</keyword>
<name>A0A840L928_9BURK</name>
<comment type="caution">
    <text evidence="2">The sequence shown here is derived from an EMBL/GenBank/DDBJ whole genome shotgun (WGS) entry which is preliminary data.</text>
</comment>
<organism evidence="2 3">
    <name type="scientific">Roseateles oligotrophus</name>
    <dbReference type="NCBI Taxonomy" id="1769250"/>
    <lineage>
        <taxon>Bacteria</taxon>
        <taxon>Pseudomonadati</taxon>
        <taxon>Pseudomonadota</taxon>
        <taxon>Betaproteobacteria</taxon>
        <taxon>Burkholderiales</taxon>
        <taxon>Sphaerotilaceae</taxon>
        <taxon>Roseateles</taxon>
    </lineage>
</organism>
<dbReference type="EMBL" id="JACHLP010000007">
    <property type="protein sequence ID" value="MBB4845084.1"/>
    <property type="molecule type" value="Genomic_DNA"/>
</dbReference>
<keyword evidence="1" id="KW-0732">Signal</keyword>
<accession>A0A840L928</accession>
<evidence type="ECO:0000256" key="1">
    <source>
        <dbReference type="SAM" id="SignalP"/>
    </source>
</evidence>
<gene>
    <name evidence="2" type="ORF">HNP55_003630</name>
</gene>
<sequence length="127" mass="13592">MNRTALIRFALVIAAFAPCARADDVARTPVTDPRPLMFAALQASDGQAHGVLIGDVAEAITKRFSASSPIYIDVSTEKRYAQPGCARLKVSFWQDGVNLPGAAAPRRQTVEFGINYCLDGRPPGSLS</sequence>
<feature type="signal peptide" evidence="1">
    <location>
        <begin position="1"/>
        <end position="22"/>
    </location>
</feature>
<reference evidence="2 3" key="1">
    <citation type="submission" date="2020-08" db="EMBL/GenBank/DDBJ databases">
        <title>Functional genomics of gut bacteria from endangered species of beetles.</title>
        <authorList>
            <person name="Carlos-Shanley C."/>
        </authorList>
    </citation>
    <scope>NUCLEOTIDE SEQUENCE [LARGE SCALE GENOMIC DNA]</scope>
    <source>
        <strain evidence="2 3">S00239</strain>
    </source>
</reference>
<dbReference type="RefSeq" id="WP_184302519.1">
    <property type="nucleotide sequence ID" value="NZ_JACHLP010000007.1"/>
</dbReference>
<dbReference type="Proteomes" id="UP000562027">
    <property type="component" value="Unassembled WGS sequence"/>
</dbReference>
<evidence type="ECO:0000313" key="3">
    <source>
        <dbReference type="Proteomes" id="UP000562027"/>
    </source>
</evidence>
<protein>
    <submittedName>
        <fullName evidence="2">Uncharacterized protein</fullName>
    </submittedName>
</protein>
<feature type="chain" id="PRO_5032847413" evidence="1">
    <location>
        <begin position="23"/>
        <end position="127"/>
    </location>
</feature>
<proteinExistence type="predicted"/>
<evidence type="ECO:0000313" key="2">
    <source>
        <dbReference type="EMBL" id="MBB4845084.1"/>
    </source>
</evidence>